<accession>A0A173QWF2</accession>
<dbReference type="PANTHER" id="PTHR43731">
    <property type="entry name" value="RHOMBOID PROTEASE"/>
    <property type="match status" value="1"/>
</dbReference>
<evidence type="ECO:0000256" key="1">
    <source>
        <dbReference type="ARBA" id="ARBA00004141"/>
    </source>
</evidence>
<evidence type="ECO:0000256" key="4">
    <source>
        <dbReference type="ARBA" id="ARBA00022801"/>
    </source>
</evidence>
<dbReference type="PANTHER" id="PTHR43731:SF14">
    <property type="entry name" value="PRESENILIN-ASSOCIATED RHOMBOID-LIKE PROTEIN, MITOCHONDRIAL"/>
    <property type="match status" value="1"/>
</dbReference>
<dbReference type="InterPro" id="IPR035952">
    <property type="entry name" value="Rhomboid-like_sf"/>
</dbReference>
<dbReference type="Proteomes" id="UP000095598">
    <property type="component" value="Unassembled WGS sequence"/>
</dbReference>
<keyword evidence="4 9" id="KW-0378">Hydrolase</keyword>
<reference evidence="9 10" key="1">
    <citation type="submission" date="2015-09" db="EMBL/GenBank/DDBJ databases">
        <authorList>
            <consortium name="Pathogen Informatics"/>
        </authorList>
    </citation>
    <scope>NUCLEOTIDE SEQUENCE [LARGE SCALE GENOMIC DNA]</scope>
    <source>
        <strain evidence="9 10">2789STDY5608868</strain>
    </source>
</reference>
<evidence type="ECO:0000256" key="5">
    <source>
        <dbReference type="ARBA" id="ARBA00022989"/>
    </source>
</evidence>
<comment type="subcellular location">
    <subcellularLocation>
        <location evidence="1">Membrane</location>
        <topology evidence="1">Multi-pass membrane protein</topology>
    </subcellularLocation>
</comment>
<evidence type="ECO:0000256" key="6">
    <source>
        <dbReference type="ARBA" id="ARBA00023136"/>
    </source>
</evidence>
<dbReference type="Pfam" id="PF01694">
    <property type="entry name" value="Rhomboid"/>
    <property type="match status" value="1"/>
</dbReference>
<proteinExistence type="inferred from homology"/>
<dbReference type="Gene3D" id="1.20.1540.10">
    <property type="entry name" value="Rhomboid-like"/>
    <property type="match status" value="1"/>
</dbReference>
<feature type="transmembrane region" description="Helical" evidence="7">
    <location>
        <begin position="295"/>
        <end position="320"/>
    </location>
</feature>
<dbReference type="InterPro" id="IPR050925">
    <property type="entry name" value="Rhomboid_protease_S54"/>
</dbReference>
<evidence type="ECO:0000313" key="9">
    <source>
        <dbReference type="EMBL" id="CUM69649.1"/>
    </source>
</evidence>
<gene>
    <name evidence="9" type="primary">gluP</name>
    <name evidence="9" type="ORF">ERS852425_00070</name>
</gene>
<name>A0A173QWF2_ANAHA</name>
<dbReference type="GO" id="GO:0006508">
    <property type="term" value="P:proteolysis"/>
    <property type="evidence" value="ECO:0007669"/>
    <property type="project" value="UniProtKB-KW"/>
</dbReference>
<feature type="transmembrane region" description="Helical" evidence="7">
    <location>
        <begin position="270"/>
        <end position="289"/>
    </location>
</feature>
<organism evidence="9 10">
    <name type="scientific">Anaerostipes hadrus</name>
    <dbReference type="NCBI Taxonomy" id="649756"/>
    <lineage>
        <taxon>Bacteria</taxon>
        <taxon>Bacillati</taxon>
        <taxon>Bacillota</taxon>
        <taxon>Clostridia</taxon>
        <taxon>Lachnospirales</taxon>
        <taxon>Lachnospiraceae</taxon>
        <taxon>Anaerostipes</taxon>
    </lineage>
</organism>
<dbReference type="AlphaFoldDB" id="A0A173QWF2"/>
<feature type="domain" description="Peptidase S54 rhomboid" evidence="8">
    <location>
        <begin position="173"/>
        <end position="311"/>
    </location>
</feature>
<sequence length="327" mass="36587">MYQKIIELLRIHGYMKNDTETGPCYVKNINGRNKCVFVIFDKNPDGSSILEEDLYHLEDYARQLFGMDCVVLMLILSQNDKPVFLDPQDQFDDLYGPLSIVLAQNQVSQAGQGSEIEVKDNKSVKDFWRSLYQYKATLLIFTTNLICFILTEIYGDKIYDSFACNAYMVKKLHEYYRLFTSNYLHFGWDHFFNNMAVFLILGSSLEKVIGSVRYVILYTGAGIAGSIISVAYYSMIGQDVLSAGASGAIFGLVGALAAIFLFCKEQRQRFDGFGIFLMIAGSLYHGFQSGTTDNAAHIGGCIAGFILSMLLYVLGSLIAAHKQGRSV</sequence>
<protein>
    <submittedName>
        <fullName evidence="9">Rhomboid protease gluP</fullName>
        <ecNumber evidence="9">3.4.21.105</ecNumber>
    </submittedName>
</protein>
<dbReference type="GO" id="GO:0016020">
    <property type="term" value="C:membrane"/>
    <property type="evidence" value="ECO:0007669"/>
    <property type="project" value="UniProtKB-SubCell"/>
</dbReference>
<dbReference type="EMBL" id="CYXT01000001">
    <property type="protein sequence ID" value="CUM69649.1"/>
    <property type="molecule type" value="Genomic_DNA"/>
</dbReference>
<evidence type="ECO:0000259" key="8">
    <source>
        <dbReference type="Pfam" id="PF01694"/>
    </source>
</evidence>
<keyword evidence="9" id="KW-0645">Protease</keyword>
<evidence type="ECO:0000256" key="2">
    <source>
        <dbReference type="ARBA" id="ARBA00009045"/>
    </source>
</evidence>
<evidence type="ECO:0000256" key="7">
    <source>
        <dbReference type="SAM" id="Phobius"/>
    </source>
</evidence>
<feature type="transmembrane region" description="Helical" evidence="7">
    <location>
        <begin position="214"/>
        <end position="234"/>
    </location>
</feature>
<feature type="transmembrane region" description="Helical" evidence="7">
    <location>
        <begin position="240"/>
        <end position="263"/>
    </location>
</feature>
<feature type="transmembrane region" description="Helical" evidence="7">
    <location>
        <begin position="132"/>
        <end position="151"/>
    </location>
</feature>
<dbReference type="InterPro" id="IPR022764">
    <property type="entry name" value="Peptidase_S54_rhomboid_dom"/>
</dbReference>
<feature type="transmembrane region" description="Helical" evidence="7">
    <location>
        <begin position="183"/>
        <end position="202"/>
    </location>
</feature>
<dbReference type="EC" id="3.4.21.105" evidence="9"/>
<evidence type="ECO:0000256" key="3">
    <source>
        <dbReference type="ARBA" id="ARBA00022692"/>
    </source>
</evidence>
<evidence type="ECO:0000313" key="10">
    <source>
        <dbReference type="Proteomes" id="UP000095598"/>
    </source>
</evidence>
<keyword evidence="3 7" id="KW-0812">Transmembrane</keyword>
<comment type="similarity">
    <text evidence="2">Belongs to the peptidase S54 family.</text>
</comment>
<dbReference type="SUPFAM" id="SSF144091">
    <property type="entry name" value="Rhomboid-like"/>
    <property type="match status" value="1"/>
</dbReference>
<keyword evidence="5 7" id="KW-1133">Transmembrane helix</keyword>
<dbReference type="GO" id="GO:0004252">
    <property type="term" value="F:serine-type endopeptidase activity"/>
    <property type="evidence" value="ECO:0007669"/>
    <property type="project" value="InterPro"/>
</dbReference>
<dbReference type="RefSeq" id="WP_055257514.1">
    <property type="nucleotide sequence ID" value="NZ_CYXT01000001.1"/>
</dbReference>
<keyword evidence="6 7" id="KW-0472">Membrane</keyword>